<keyword evidence="2 8" id="KW-0963">Cytoplasm</keyword>
<dbReference type="NCBIfam" id="TIGR01001">
    <property type="entry name" value="metA"/>
    <property type="match status" value="1"/>
</dbReference>
<feature type="binding site" evidence="8">
    <location>
        <position position="249"/>
    </location>
    <ligand>
        <name>substrate</name>
    </ligand>
</feature>
<dbReference type="EMBL" id="NIBG01000026">
    <property type="protein sequence ID" value="PAB57402.1"/>
    <property type="molecule type" value="Genomic_DNA"/>
</dbReference>
<evidence type="ECO:0000256" key="9">
    <source>
        <dbReference type="PIRSR" id="PIRSR000450-1"/>
    </source>
</evidence>
<keyword evidence="5 8" id="KW-0486">Methionine biosynthesis</keyword>
<evidence type="ECO:0000256" key="6">
    <source>
        <dbReference type="ARBA" id="ARBA00023315"/>
    </source>
</evidence>
<dbReference type="CDD" id="cd03131">
    <property type="entry name" value="GATase1_HTS"/>
    <property type="match status" value="1"/>
</dbReference>
<sequence>MPVIVPDKLPAGEELKKENIFIIKEDRAIHQDIRPLQIAILNLMPDKKTTERQLLRLIGNSIIQIEVTFLCMESHESKNTERTHLDTFYKNFNHIKDKKFDGMIITGAPVEQLEFEEVDYWEELKEILDYANRNVTSTLYICWGSQAGLYHYYNVPKYDLEEKLFGVFDHEINEPEEKLFYGFDQLFRVPHSRHTEIRREDIEKVKDLDLLSHSEEAGVYLVASKDRRKFFISGHSEYDIDTLLKEYKRDVDKGLDIDIPRNYFLRDNPENNPVLTWRSHANLLFTNWLNYYVYQETKYVIDEIE</sequence>
<gene>
    <name evidence="8" type="primary">metAA</name>
    <name evidence="10" type="ORF">CCE28_19090</name>
</gene>
<dbReference type="RefSeq" id="WP_095135376.1">
    <property type="nucleotide sequence ID" value="NZ_NIBG01000026.1"/>
</dbReference>
<proteinExistence type="inferred from homology"/>
<dbReference type="InterPro" id="IPR033752">
    <property type="entry name" value="MetA_family"/>
</dbReference>
<dbReference type="PIRSF" id="PIRSF000450">
    <property type="entry name" value="H_ser_succinyltr"/>
    <property type="match status" value="1"/>
</dbReference>
<comment type="caution">
    <text evidence="10">The sequence shown here is derived from an EMBL/GenBank/DDBJ whole genome shotgun (WGS) entry which is preliminary data.</text>
</comment>
<dbReference type="InterPro" id="IPR029062">
    <property type="entry name" value="Class_I_gatase-like"/>
</dbReference>
<protein>
    <recommendedName>
        <fullName evidence="8">Homoserine O-acetyltransferase</fullName>
        <shortName evidence="8">HAT</shortName>
        <ecNumber evidence="8">2.3.1.31</ecNumber>
    </recommendedName>
    <alternativeName>
        <fullName evidence="8">Homoserine transacetylase</fullName>
        <shortName evidence="8">HTA</shortName>
    </alternativeName>
</protein>
<dbReference type="GO" id="GO:0008899">
    <property type="term" value="F:homoserine O-succinyltransferase activity"/>
    <property type="evidence" value="ECO:0007669"/>
    <property type="project" value="UniProtKB-UniRule"/>
</dbReference>
<comment type="catalytic activity">
    <reaction evidence="7 8">
        <text>L-homoserine + acetyl-CoA = O-acetyl-L-homoserine + CoA</text>
        <dbReference type="Rhea" id="RHEA:13701"/>
        <dbReference type="ChEBI" id="CHEBI:57287"/>
        <dbReference type="ChEBI" id="CHEBI:57288"/>
        <dbReference type="ChEBI" id="CHEBI:57476"/>
        <dbReference type="ChEBI" id="CHEBI:57716"/>
        <dbReference type="EC" id="2.3.1.31"/>
    </reaction>
</comment>
<keyword evidence="11" id="KW-1185">Reference proteome</keyword>
<feature type="active site" description="Proton acceptor" evidence="8">
    <location>
        <position position="235"/>
    </location>
</feature>
<comment type="similarity">
    <text evidence="8">Belongs to the MetA family.</text>
</comment>
<dbReference type="Pfam" id="PF04204">
    <property type="entry name" value="HTS"/>
    <property type="match status" value="1"/>
</dbReference>
<comment type="pathway">
    <text evidence="8">Amino-acid biosynthesis; L-methionine biosynthesis via de novo pathway; O-acetyl-L-homoserine from L-homoserine: step 1/1.</text>
</comment>
<comment type="subcellular location">
    <subcellularLocation>
        <location evidence="1 8">Cytoplasm</location>
    </subcellularLocation>
</comment>
<evidence type="ECO:0000256" key="3">
    <source>
        <dbReference type="ARBA" id="ARBA00022605"/>
    </source>
</evidence>
<feature type="active site" description="Acyl-thioester intermediate" evidence="8 9">
    <location>
        <position position="142"/>
    </location>
</feature>
<reference evidence="10 11" key="1">
    <citation type="submission" date="2017-06" db="EMBL/GenBank/DDBJ databases">
        <title>Draft genome sequence of anaerobic fermentative bacterium Anaeromicrobium sediminis DY2726D isolated from West Pacific Ocean sediments.</title>
        <authorList>
            <person name="Zeng X."/>
        </authorList>
    </citation>
    <scope>NUCLEOTIDE SEQUENCE [LARGE SCALE GENOMIC DNA]</scope>
    <source>
        <strain evidence="10 11">DY2726D</strain>
    </source>
</reference>
<dbReference type="Gene3D" id="3.40.50.880">
    <property type="match status" value="1"/>
</dbReference>
<evidence type="ECO:0000256" key="7">
    <source>
        <dbReference type="ARBA" id="ARBA00049043"/>
    </source>
</evidence>
<keyword evidence="4 8" id="KW-0808">Transferase</keyword>
<dbReference type="EC" id="2.3.1.31" evidence="8"/>
<dbReference type="PANTHER" id="PTHR20919:SF0">
    <property type="entry name" value="HOMOSERINE O-SUCCINYLTRANSFERASE"/>
    <property type="match status" value="1"/>
</dbReference>
<evidence type="ECO:0000256" key="5">
    <source>
        <dbReference type="ARBA" id="ARBA00023167"/>
    </source>
</evidence>
<dbReference type="SUPFAM" id="SSF52317">
    <property type="entry name" value="Class I glutamine amidotransferase-like"/>
    <property type="match status" value="1"/>
</dbReference>
<organism evidence="10 11">
    <name type="scientific">Anaeromicrobium sediminis</name>
    <dbReference type="NCBI Taxonomy" id="1478221"/>
    <lineage>
        <taxon>Bacteria</taxon>
        <taxon>Bacillati</taxon>
        <taxon>Bacillota</taxon>
        <taxon>Clostridia</taxon>
        <taxon>Peptostreptococcales</taxon>
        <taxon>Thermotaleaceae</taxon>
        <taxon>Anaeromicrobium</taxon>
    </lineage>
</organism>
<evidence type="ECO:0000256" key="2">
    <source>
        <dbReference type="ARBA" id="ARBA00022490"/>
    </source>
</evidence>
<dbReference type="OrthoDB" id="9772423at2"/>
<comment type="function">
    <text evidence="8">Transfers an acetyl group from acetyl-CoA to L-homoserine, forming acetyl-L-homoserine.</text>
</comment>
<feature type="site" description="Important for acyl-CoA specificity" evidence="8">
    <location>
        <position position="111"/>
    </location>
</feature>
<dbReference type="AlphaFoldDB" id="A0A267MDE3"/>
<feature type="active site" evidence="8">
    <location>
        <position position="237"/>
    </location>
</feature>
<feature type="binding site" evidence="8">
    <location>
        <position position="163"/>
    </location>
    <ligand>
        <name>substrate</name>
    </ligand>
</feature>
<comment type="caution">
    <text evidence="8">Lacks conserved residue(s) required for the propagation of feature annotation.</text>
</comment>
<feature type="site" description="Important for substrate specificity" evidence="8">
    <location>
        <position position="192"/>
    </location>
</feature>
<accession>A0A267MDE3</accession>
<dbReference type="GO" id="GO:0005737">
    <property type="term" value="C:cytoplasm"/>
    <property type="evidence" value="ECO:0007669"/>
    <property type="project" value="UniProtKB-SubCell"/>
</dbReference>
<keyword evidence="6 8" id="KW-0012">Acyltransferase</keyword>
<evidence type="ECO:0000256" key="1">
    <source>
        <dbReference type="ARBA" id="ARBA00004496"/>
    </source>
</evidence>
<dbReference type="HAMAP" id="MF_00295">
    <property type="entry name" value="MetA_acyltransf"/>
    <property type="match status" value="1"/>
</dbReference>
<evidence type="ECO:0000313" key="11">
    <source>
        <dbReference type="Proteomes" id="UP000216024"/>
    </source>
</evidence>
<dbReference type="InterPro" id="IPR005697">
    <property type="entry name" value="HST_MetA"/>
</dbReference>
<dbReference type="GO" id="GO:0019281">
    <property type="term" value="P:L-methionine biosynthetic process from homoserine via O-succinyl-L-homoserine and cystathionine"/>
    <property type="evidence" value="ECO:0007669"/>
    <property type="project" value="InterPro"/>
</dbReference>
<name>A0A267MDE3_9FIRM</name>
<dbReference type="FunFam" id="3.40.50.880:FF:000004">
    <property type="entry name" value="Homoserine O-succinyltransferase"/>
    <property type="match status" value="1"/>
</dbReference>
<evidence type="ECO:0000256" key="4">
    <source>
        <dbReference type="ARBA" id="ARBA00022679"/>
    </source>
</evidence>
<keyword evidence="3 8" id="KW-0028">Amino-acid biosynthesis</keyword>
<feature type="binding site" evidence="8">
    <location>
        <position position="192"/>
    </location>
    <ligand>
        <name>substrate</name>
    </ligand>
</feature>
<dbReference type="PANTHER" id="PTHR20919">
    <property type="entry name" value="HOMOSERINE O-SUCCINYLTRANSFERASE"/>
    <property type="match status" value="1"/>
</dbReference>
<dbReference type="UniPathway" id="UPA00051">
    <property type="reaction ID" value="UER00074"/>
</dbReference>
<evidence type="ECO:0000256" key="8">
    <source>
        <dbReference type="HAMAP-Rule" id="MF_00295"/>
    </source>
</evidence>
<evidence type="ECO:0000313" key="10">
    <source>
        <dbReference type="EMBL" id="PAB57402.1"/>
    </source>
</evidence>
<dbReference type="Proteomes" id="UP000216024">
    <property type="component" value="Unassembled WGS sequence"/>
</dbReference>
<dbReference type="GO" id="GO:0004414">
    <property type="term" value="F:homoserine O-acetyltransferase activity"/>
    <property type="evidence" value="ECO:0007669"/>
    <property type="project" value="UniProtKB-EC"/>
</dbReference>